<keyword evidence="5 6" id="KW-0539">Nucleus</keyword>
<dbReference type="EMBL" id="KX365142">
    <property type="protein sequence ID" value="APD15705.1"/>
    <property type="molecule type" value="mRNA"/>
</dbReference>
<evidence type="ECO:0000256" key="2">
    <source>
        <dbReference type="ARBA" id="ARBA00006317"/>
    </source>
</evidence>
<evidence type="ECO:0000256" key="1">
    <source>
        <dbReference type="ARBA" id="ARBA00004123"/>
    </source>
</evidence>
<dbReference type="PROSITE" id="PS50071">
    <property type="entry name" value="HOMEOBOX_2"/>
    <property type="match status" value="1"/>
</dbReference>
<evidence type="ECO:0000256" key="5">
    <source>
        <dbReference type="ARBA" id="ARBA00023242"/>
    </source>
</evidence>
<dbReference type="InterPro" id="IPR001356">
    <property type="entry name" value="HD"/>
</dbReference>
<dbReference type="GO" id="GO:0005634">
    <property type="term" value="C:nucleus"/>
    <property type="evidence" value="ECO:0007669"/>
    <property type="project" value="UniProtKB-SubCell"/>
</dbReference>
<evidence type="ECO:0000256" key="6">
    <source>
        <dbReference type="PROSITE-ProRule" id="PRU00108"/>
    </source>
</evidence>
<feature type="compositionally biased region" description="Basic and acidic residues" evidence="8">
    <location>
        <begin position="233"/>
        <end position="248"/>
    </location>
</feature>
<evidence type="ECO:0000256" key="3">
    <source>
        <dbReference type="ARBA" id="ARBA00023125"/>
    </source>
</evidence>
<evidence type="ECO:0000256" key="7">
    <source>
        <dbReference type="RuleBase" id="RU000682"/>
    </source>
</evidence>
<organism evidence="10">
    <name type="scientific">Nucula tumidula</name>
    <dbReference type="NCBI Taxonomy" id="437803"/>
    <lineage>
        <taxon>Eukaryota</taxon>
        <taxon>Metazoa</taxon>
        <taxon>Spiralia</taxon>
        <taxon>Lophotrochozoa</taxon>
        <taxon>Mollusca</taxon>
        <taxon>Bivalvia</taxon>
        <taxon>Protobranchia</taxon>
        <taxon>Nuculida</taxon>
        <taxon>Nuculidae</taxon>
        <taxon>Nucula</taxon>
    </lineage>
</organism>
<dbReference type="AlphaFoldDB" id="A0A1J0M5P9"/>
<feature type="DNA-binding region" description="Homeobox" evidence="6">
    <location>
        <begin position="174"/>
        <end position="233"/>
    </location>
</feature>
<evidence type="ECO:0000313" key="10">
    <source>
        <dbReference type="EMBL" id="APD15705.1"/>
    </source>
</evidence>
<feature type="region of interest" description="Disordered" evidence="8">
    <location>
        <begin position="232"/>
        <end position="262"/>
    </location>
</feature>
<dbReference type="GO" id="GO:0000981">
    <property type="term" value="F:DNA-binding transcription factor activity, RNA polymerase II-specific"/>
    <property type="evidence" value="ECO:0007669"/>
    <property type="project" value="InterPro"/>
</dbReference>
<name>A0A1J0M5P9_9BIVA</name>
<comment type="similarity">
    <text evidence="2">Belongs to the Abd-B homeobox family.</text>
</comment>
<keyword evidence="3 6" id="KW-0238">DNA-binding</keyword>
<reference evidence="10" key="1">
    <citation type="journal article" date="2016" name="BMC Genomics">
        <title>Comparative transcriptomics enlarges the toolkit of known developmental genes in mollusks.</title>
        <authorList>
            <person name="De Oliveira A.L."/>
            <person name="Wollesen T."/>
            <person name="Kristof A."/>
            <person name="Scherholz M."/>
            <person name="Redl E."/>
            <person name="Todt C."/>
            <person name="Bleidorn C."/>
            <person name="Wanninger A."/>
        </authorList>
    </citation>
    <scope>NUCLEOTIDE SEQUENCE</scope>
</reference>
<protein>
    <submittedName>
        <fullName evidence="10">Homeobox posterior hox 2</fullName>
    </submittedName>
</protein>
<feature type="region of interest" description="Disordered" evidence="8">
    <location>
        <begin position="152"/>
        <end position="182"/>
    </location>
</feature>
<dbReference type="Pfam" id="PF00046">
    <property type="entry name" value="Homeodomain"/>
    <property type="match status" value="1"/>
</dbReference>
<gene>
    <name evidence="10" type="primary">Post2</name>
</gene>
<dbReference type="PRINTS" id="PR00024">
    <property type="entry name" value="HOMEOBOX"/>
</dbReference>
<dbReference type="SMART" id="SM00389">
    <property type="entry name" value="HOX"/>
    <property type="match status" value="1"/>
</dbReference>
<evidence type="ECO:0000259" key="9">
    <source>
        <dbReference type="PROSITE" id="PS50071"/>
    </source>
</evidence>
<dbReference type="InterPro" id="IPR020479">
    <property type="entry name" value="HD_metazoa"/>
</dbReference>
<dbReference type="InterPro" id="IPR046333">
    <property type="entry name" value="HXA10/ABDB-like"/>
</dbReference>
<evidence type="ECO:0000256" key="8">
    <source>
        <dbReference type="SAM" id="MobiDB-lite"/>
    </source>
</evidence>
<proteinExistence type="evidence at transcript level"/>
<accession>A0A1J0M5P9</accession>
<dbReference type="InterPro" id="IPR009057">
    <property type="entry name" value="Homeodomain-like_sf"/>
</dbReference>
<sequence length="262" mass="28882">MESANNILAAHSGLSFYPSGISSSVSGILSSSPATQDSVAARTALSGQTGWQYNSDPPGLVHNSCSMSSYSNLPLAPSFSAMNGKSPYNSAFGSASADYALNCRQAMQLNHMGPLNSMPMRNYPLYGDMYNAGHAPGYANGAFYPDMSAGIPPLPGRDIDSRNGPSDGGQESKGRKKRKPYTRYQTMVLENEFLNSSYITRQKRWEISCKLQLSERQVKVWFQNRRMKRKKLNERSKARVREDTDCKQEPGTISHSHHVPQA</sequence>
<evidence type="ECO:0000256" key="4">
    <source>
        <dbReference type="ARBA" id="ARBA00023155"/>
    </source>
</evidence>
<feature type="domain" description="Homeobox" evidence="9">
    <location>
        <begin position="172"/>
        <end position="232"/>
    </location>
</feature>
<dbReference type="PANTHER" id="PTHR45874:SF4">
    <property type="entry name" value="HOMEOBOX PROTEIN ABDOMINAL-B"/>
    <property type="match status" value="1"/>
</dbReference>
<dbReference type="InterPro" id="IPR017970">
    <property type="entry name" value="Homeobox_CS"/>
</dbReference>
<dbReference type="SUPFAM" id="SSF46689">
    <property type="entry name" value="Homeodomain-like"/>
    <property type="match status" value="1"/>
</dbReference>
<dbReference type="GO" id="GO:0000978">
    <property type="term" value="F:RNA polymerase II cis-regulatory region sequence-specific DNA binding"/>
    <property type="evidence" value="ECO:0007669"/>
    <property type="project" value="TreeGrafter"/>
</dbReference>
<dbReference type="CDD" id="cd00086">
    <property type="entry name" value="homeodomain"/>
    <property type="match status" value="1"/>
</dbReference>
<dbReference type="PANTHER" id="PTHR45874">
    <property type="entry name" value="HOMEOBOX PROTEIN ABDOMINAL-B"/>
    <property type="match status" value="1"/>
</dbReference>
<dbReference type="Gene3D" id="1.10.10.60">
    <property type="entry name" value="Homeodomain-like"/>
    <property type="match status" value="1"/>
</dbReference>
<dbReference type="PROSITE" id="PS00027">
    <property type="entry name" value="HOMEOBOX_1"/>
    <property type="match status" value="1"/>
</dbReference>
<reference evidence="10" key="2">
    <citation type="submission" date="2016-06" db="EMBL/GenBank/DDBJ databases">
        <authorList>
            <person name="Kjaerup R.B."/>
            <person name="Dalgaard T.S."/>
            <person name="Juul-Madsen H.R."/>
        </authorList>
    </citation>
    <scope>NUCLEOTIDE SEQUENCE</scope>
</reference>
<keyword evidence="4 6" id="KW-0371">Homeobox</keyword>
<comment type="subcellular location">
    <subcellularLocation>
        <location evidence="1 6 7">Nucleus</location>
    </subcellularLocation>
</comment>